<dbReference type="Pfam" id="PF25541">
    <property type="entry name" value="TBCA_PH"/>
    <property type="match status" value="1"/>
</dbReference>
<dbReference type="Proteomes" id="UP000005207">
    <property type="component" value="Linkage group LG7"/>
</dbReference>
<dbReference type="Pfam" id="PF00169">
    <property type="entry name" value="PH"/>
    <property type="match status" value="1"/>
</dbReference>
<organism evidence="4 5">
    <name type="scientific">Oreochromis niloticus</name>
    <name type="common">Nile tilapia</name>
    <name type="synonym">Tilapia nilotica</name>
    <dbReference type="NCBI Taxonomy" id="8128"/>
    <lineage>
        <taxon>Eukaryota</taxon>
        <taxon>Metazoa</taxon>
        <taxon>Chordata</taxon>
        <taxon>Craniata</taxon>
        <taxon>Vertebrata</taxon>
        <taxon>Euteleostomi</taxon>
        <taxon>Actinopterygii</taxon>
        <taxon>Neopterygii</taxon>
        <taxon>Teleostei</taxon>
        <taxon>Neoteleostei</taxon>
        <taxon>Acanthomorphata</taxon>
        <taxon>Ovalentaria</taxon>
        <taxon>Cichlomorphae</taxon>
        <taxon>Cichliformes</taxon>
        <taxon>Cichlidae</taxon>
        <taxon>African cichlids</taxon>
        <taxon>Pseudocrenilabrinae</taxon>
        <taxon>Oreochromini</taxon>
        <taxon>Oreochromis</taxon>
    </lineage>
</organism>
<dbReference type="GO" id="GO:0005829">
    <property type="term" value="C:cytosol"/>
    <property type="evidence" value="ECO:0007669"/>
    <property type="project" value="TreeGrafter"/>
</dbReference>
<dbReference type="PROSITE" id="PS50003">
    <property type="entry name" value="PH_DOMAIN"/>
    <property type="match status" value="1"/>
</dbReference>
<reference evidence="4" key="3">
    <citation type="submission" date="2025-09" db="UniProtKB">
        <authorList>
            <consortium name="Ensembl"/>
        </authorList>
    </citation>
    <scope>IDENTIFICATION</scope>
</reference>
<dbReference type="AlphaFoldDB" id="A0A669D730"/>
<sequence>MKLWKKRWFVLSDLCLFYYRDEKEEGILGSILLPSFRISMLSVDDHITRKYAFKATHPNMRTYYFCTDTAKEMESWMKVMTDAALVQSEPVKRLDKLKMEQCGPQEINHVANHRTETEIQKNERNREVDREHAAVSPTTEEEERKQRDAERYGFQKDGADRERPLTKINSIKLQPAQAAAIKANMTSPQPQTEVDGSQHSPQVNGSGEQRPANGTGVPPRQSSPHEPDRSLSRTSSMQQLEQWVRTQRGRGQDDDTRSITSYQTLPRNLPSHRVPYMPHYGDGYCSMPRNSMAQRDSICSMSPSVYEQAMGPSMTDKRRSMRDDTMWQLYEWQQRQAYGRQPGLYSNMASPKTMINLSESYNMGNTRSEISSPIYRRDMTVERRQRPPYAYLPDRRSMPAGIPIQTITAQSLQGKTPEELTLLLIKLRRQQAELNSIREHTVAQLMQLNMDGDNPKNDILSHHLQRNLMYLDNQMKENEPLIVMTHTLIENSAPRPQLYQQVSPEDYREQAYTCMPEEVDTDTKLSRLCEQDKMVRIQEDKLQQLYREKHTLETALLSASQEIELGSDNPAAIQSVMQQRDLLQSGLLSTCREVSRVTAEVERLWREYDRMEGDVTMAKNNLLEQLEALGSPQTEPPSQQHVRIQKELWRIQDVMEALNKHKAQRNALDGMSFYGPKANFSKHKNEGPDYRLYKSEPELTTVAEVDENNGEDRSEYPSDREHVGNKGMSYPVGIVPPRTKSPVPDSSSIASYVTLRKSRKPDPRTERPRSAVEQQLCAVESSRPRMSVEEQLERIRRHQQGTLREKKKSLSIRGSSQENTPSRSHSFTKENHYRNTQVLADDIQELEASLRQQEVVGEQETPAEEIARLKESSQADHFNVDREVRHSSYPEQEADKQRKVDRIKALIAKNR</sequence>
<evidence type="ECO:0000256" key="1">
    <source>
        <dbReference type="SAM" id="Coils"/>
    </source>
</evidence>
<evidence type="ECO:0000313" key="4">
    <source>
        <dbReference type="Ensembl" id="ENSONIP00000056336.1"/>
    </source>
</evidence>
<reference evidence="4" key="2">
    <citation type="submission" date="2025-08" db="UniProtKB">
        <authorList>
            <consortium name="Ensembl"/>
        </authorList>
    </citation>
    <scope>IDENTIFICATION</scope>
</reference>
<feature type="region of interest" description="Disordered" evidence="2">
    <location>
        <begin position="854"/>
        <end position="899"/>
    </location>
</feature>
<protein>
    <submittedName>
        <fullName evidence="4">Pleckstrin homology domain containing A5</fullName>
    </submittedName>
</protein>
<name>A0A669D730_ORENI</name>
<dbReference type="Gene3D" id="2.30.29.30">
    <property type="entry name" value="Pleckstrin-homology domain (PH domain)/Phosphotyrosine-binding domain (PTB)"/>
    <property type="match status" value="1"/>
</dbReference>
<dbReference type="GeneTree" id="ENSGT00940000155728"/>
<dbReference type="InterPro" id="IPR011993">
    <property type="entry name" value="PH-like_dom_sf"/>
</dbReference>
<feature type="compositionally biased region" description="Polar residues" evidence="2">
    <location>
        <begin position="184"/>
        <end position="207"/>
    </location>
</feature>
<dbReference type="GO" id="GO:0010314">
    <property type="term" value="F:phosphatidylinositol-5-phosphate binding"/>
    <property type="evidence" value="ECO:0007669"/>
    <property type="project" value="TreeGrafter"/>
</dbReference>
<feature type="compositionally biased region" description="Basic and acidic residues" evidence="2">
    <location>
        <begin position="113"/>
        <end position="133"/>
    </location>
</feature>
<feature type="compositionally biased region" description="Basic and acidic residues" evidence="2">
    <location>
        <begin position="782"/>
        <end position="794"/>
    </location>
</feature>
<dbReference type="InterPro" id="IPR057971">
    <property type="entry name" value="PKHA4-7_TBCA"/>
</dbReference>
<accession>A0A669D730</accession>
<feature type="coiled-coil region" evidence="1">
    <location>
        <begin position="535"/>
        <end position="562"/>
    </location>
</feature>
<dbReference type="PANTHER" id="PTHR12752">
    <property type="entry name" value="PHOSPHOINOSITOL 3-PHOSPHATE-BINDING PROTEIN"/>
    <property type="match status" value="1"/>
</dbReference>
<reference evidence="5" key="1">
    <citation type="submission" date="2012-01" db="EMBL/GenBank/DDBJ databases">
        <title>The Genome Sequence of Oreochromis niloticus (Nile Tilapia).</title>
        <authorList>
            <consortium name="Broad Institute Genome Assembly Team"/>
            <consortium name="Broad Institute Sequencing Platform"/>
            <person name="Di Palma F."/>
            <person name="Johnson J."/>
            <person name="Lander E.S."/>
            <person name="Lindblad-Toh K."/>
        </authorList>
    </citation>
    <scope>NUCLEOTIDE SEQUENCE [LARGE SCALE GENOMIC DNA]</scope>
</reference>
<dbReference type="FunFam" id="2.30.29.30:FF:000083">
    <property type="entry name" value="Pleckstrin homology domain-containing family A member 5"/>
    <property type="match status" value="1"/>
</dbReference>
<feature type="compositionally biased region" description="Polar residues" evidence="2">
    <location>
        <begin position="232"/>
        <end position="245"/>
    </location>
</feature>
<dbReference type="SUPFAM" id="SSF50729">
    <property type="entry name" value="PH domain-like"/>
    <property type="match status" value="1"/>
</dbReference>
<dbReference type="InterPro" id="IPR001849">
    <property type="entry name" value="PH_domain"/>
</dbReference>
<proteinExistence type="predicted"/>
<feature type="compositionally biased region" description="Basic and acidic residues" evidence="2">
    <location>
        <begin position="865"/>
        <end position="899"/>
    </location>
</feature>
<evidence type="ECO:0000259" key="3">
    <source>
        <dbReference type="PROSITE" id="PS50003"/>
    </source>
</evidence>
<feature type="compositionally biased region" description="Basic and acidic residues" evidence="2">
    <location>
        <begin position="760"/>
        <end position="770"/>
    </location>
</feature>
<dbReference type="PANTHER" id="PTHR12752:SF3">
    <property type="entry name" value="PLECKSTRIN HOMOLOGY DOMAIN-CONTAINING FAMILY A MEMBER 5"/>
    <property type="match status" value="1"/>
</dbReference>
<keyword evidence="5" id="KW-1185">Reference proteome</keyword>
<dbReference type="GO" id="GO:0032266">
    <property type="term" value="F:phosphatidylinositol-3-phosphate binding"/>
    <property type="evidence" value="ECO:0007669"/>
    <property type="project" value="TreeGrafter"/>
</dbReference>
<dbReference type="CDD" id="cd13248">
    <property type="entry name" value="PH_PEPP1_2_3"/>
    <property type="match status" value="1"/>
</dbReference>
<feature type="compositionally biased region" description="Basic and acidic residues" evidence="2">
    <location>
        <begin position="142"/>
        <end position="165"/>
    </location>
</feature>
<feature type="compositionally biased region" description="Polar residues" evidence="2">
    <location>
        <begin position="812"/>
        <end position="825"/>
    </location>
</feature>
<dbReference type="SMART" id="SM00233">
    <property type="entry name" value="PH"/>
    <property type="match status" value="1"/>
</dbReference>
<dbReference type="GO" id="GO:0080025">
    <property type="term" value="F:phosphatidylinositol-3,5-bisphosphate binding"/>
    <property type="evidence" value="ECO:0007669"/>
    <property type="project" value="TreeGrafter"/>
</dbReference>
<dbReference type="InterPro" id="IPR040392">
    <property type="entry name" value="PKHA4-7_PH"/>
</dbReference>
<evidence type="ECO:0000256" key="2">
    <source>
        <dbReference type="SAM" id="MobiDB-lite"/>
    </source>
</evidence>
<evidence type="ECO:0000313" key="5">
    <source>
        <dbReference type="Proteomes" id="UP000005207"/>
    </source>
</evidence>
<feature type="compositionally biased region" description="Basic residues" evidence="2">
    <location>
        <begin position="795"/>
        <end position="810"/>
    </location>
</feature>
<gene>
    <name evidence="4" type="primary">PLEKHA5</name>
</gene>
<feature type="compositionally biased region" description="Basic and acidic residues" evidence="2">
    <location>
        <begin position="710"/>
        <end position="724"/>
    </location>
</feature>
<dbReference type="Ensembl" id="ENSONIT00000084169.1">
    <property type="protein sequence ID" value="ENSONIP00000056336.1"/>
    <property type="gene ID" value="ENSONIG00000008501.2"/>
</dbReference>
<dbReference type="GO" id="GO:0070273">
    <property type="term" value="F:phosphatidylinositol-4-phosphate binding"/>
    <property type="evidence" value="ECO:0007669"/>
    <property type="project" value="TreeGrafter"/>
</dbReference>
<feature type="domain" description="PH" evidence="3">
    <location>
        <begin position="1"/>
        <end position="85"/>
    </location>
</feature>
<keyword evidence="1" id="KW-0175">Coiled coil</keyword>
<feature type="region of interest" description="Disordered" evidence="2">
    <location>
        <begin position="112"/>
        <end position="274"/>
    </location>
</feature>
<feature type="region of interest" description="Disordered" evidence="2">
    <location>
        <begin position="706"/>
        <end position="833"/>
    </location>
</feature>